<proteinExistence type="predicted"/>
<reference evidence="1" key="1">
    <citation type="submission" date="2021-06" db="EMBL/GenBank/DDBJ databases">
        <title>Bradyrhizobium sp. S2-20-1 Genome sequencing.</title>
        <authorList>
            <person name="Jin L."/>
        </authorList>
    </citation>
    <scope>NUCLEOTIDE SEQUENCE</scope>
    <source>
        <strain evidence="1">S2-20-1</strain>
    </source>
</reference>
<name>A0A975NAV1_9BRAD</name>
<evidence type="ECO:0000313" key="2">
    <source>
        <dbReference type="Proteomes" id="UP000680839"/>
    </source>
</evidence>
<dbReference type="EMBL" id="CP076134">
    <property type="protein sequence ID" value="QWG11688.1"/>
    <property type="molecule type" value="Genomic_DNA"/>
</dbReference>
<organism evidence="1 2">
    <name type="scientific">Bradyrhizobium sediminis</name>
    <dbReference type="NCBI Taxonomy" id="2840469"/>
    <lineage>
        <taxon>Bacteria</taxon>
        <taxon>Pseudomonadati</taxon>
        <taxon>Pseudomonadota</taxon>
        <taxon>Alphaproteobacteria</taxon>
        <taxon>Hyphomicrobiales</taxon>
        <taxon>Nitrobacteraceae</taxon>
        <taxon>Bradyrhizobium</taxon>
    </lineage>
</organism>
<dbReference type="RefSeq" id="WP_215620550.1">
    <property type="nucleotide sequence ID" value="NZ_CP076134.1"/>
</dbReference>
<gene>
    <name evidence="1" type="ORF">KMZ29_18395</name>
</gene>
<dbReference type="AlphaFoldDB" id="A0A975NAV1"/>
<evidence type="ECO:0000313" key="1">
    <source>
        <dbReference type="EMBL" id="QWG11688.1"/>
    </source>
</evidence>
<dbReference type="Proteomes" id="UP000680839">
    <property type="component" value="Chromosome"/>
</dbReference>
<protein>
    <submittedName>
        <fullName evidence="1">Uncharacterized protein</fullName>
    </submittedName>
</protein>
<accession>A0A975NAV1</accession>
<sequence length="144" mass="16537">MAALLKPILEAWLHRDETKAAKAAGSLTFWRSGMLKQLEAIANDTATAKTMTELRKNFEETQSSVNETMIRLNELRSKLAGSKVARQIDLILNDFHYGKSMIRSEIEMILEFGPNECDRARHVCNNIKTLNSELERLHRMVYEK</sequence>